<dbReference type="InterPro" id="IPR054471">
    <property type="entry name" value="GPIID_WHD"/>
</dbReference>
<feature type="domain" description="GPI inositol-deacylase winged helix" evidence="1">
    <location>
        <begin position="18"/>
        <end position="101"/>
    </location>
</feature>
<reference evidence="2 3" key="1">
    <citation type="journal article" date="2018" name="Nat. Ecol. Evol.">
        <title>Pezizomycetes genomes reveal the molecular basis of ectomycorrhizal truffle lifestyle.</title>
        <authorList>
            <person name="Murat C."/>
            <person name="Payen T."/>
            <person name="Noel B."/>
            <person name="Kuo A."/>
            <person name="Morin E."/>
            <person name="Chen J."/>
            <person name="Kohler A."/>
            <person name="Krizsan K."/>
            <person name="Balestrini R."/>
            <person name="Da Silva C."/>
            <person name="Montanini B."/>
            <person name="Hainaut M."/>
            <person name="Levati E."/>
            <person name="Barry K.W."/>
            <person name="Belfiori B."/>
            <person name="Cichocki N."/>
            <person name="Clum A."/>
            <person name="Dockter R.B."/>
            <person name="Fauchery L."/>
            <person name="Guy J."/>
            <person name="Iotti M."/>
            <person name="Le Tacon F."/>
            <person name="Lindquist E.A."/>
            <person name="Lipzen A."/>
            <person name="Malagnac F."/>
            <person name="Mello A."/>
            <person name="Molinier V."/>
            <person name="Miyauchi S."/>
            <person name="Poulain J."/>
            <person name="Riccioni C."/>
            <person name="Rubini A."/>
            <person name="Sitrit Y."/>
            <person name="Splivallo R."/>
            <person name="Traeger S."/>
            <person name="Wang M."/>
            <person name="Zifcakova L."/>
            <person name="Wipf D."/>
            <person name="Zambonelli A."/>
            <person name="Paolocci F."/>
            <person name="Nowrousian M."/>
            <person name="Ottonello S."/>
            <person name="Baldrian P."/>
            <person name="Spatafora J.W."/>
            <person name="Henrissat B."/>
            <person name="Nagy L.G."/>
            <person name="Aury J.M."/>
            <person name="Wincker P."/>
            <person name="Grigoriev I.V."/>
            <person name="Bonfante P."/>
            <person name="Martin F.M."/>
        </authorList>
    </citation>
    <scope>NUCLEOTIDE SEQUENCE [LARGE SCALE GENOMIC DNA]</scope>
    <source>
        <strain evidence="2 3">120613-1</strain>
    </source>
</reference>
<dbReference type="EMBL" id="ML120451">
    <property type="protein sequence ID" value="RPA93490.1"/>
    <property type="molecule type" value="Genomic_DNA"/>
</dbReference>
<evidence type="ECO:0000259" key="1">
    <source>
        <dbReference type="Pfam" id="PF22939"/>
    </source>
</evidence>
<dbReference type="Proteomes" id="UP000276215">
    <property type="component" value="Unassembled WGS sequence"/>
</dbReference>
<organism evidence="2 3">
    <name type="scientific">Choiromyces venosus 120613-1</name>
    <dbReference type="NCBI Taxonomy" id="1336337"/>
    <lineage>
        <taxon>Eukaryota</taxon>
        <taxon>Fungi</taxon>
        <taxon>Dikarya</taxon>
        <taxon>Ascomycota</taxon>
        <taxon>Pezizomycotina</taxon>
        <taxon>Pezizomycetes</taxon>
        <taxon>Pezizales</taxon>
        <taxon>Tuberaceae</taxon>
        <taxon>Choiromyces</taxon>
    </lineage>
</organism>
<dbReference type="PANTHER" id="PTHR10039:SF15">
    <property type="entry name" value="NACHT DOMAIN-CONTAINING PROTEIN"/>
    <property type="match status" value="1"/>
</dbReference>
<keyword evidence="3" id="KW-1185">Reference proteome</keyword>
<dbReference type="PANTHER" id="PTHR10039">
    <property type="entry name" value="AMELOGENIN"/>
    <property type="match status" value="1"/>
</dbReference>
<gene>
    <name evidence="2" type="ORF">L873DRAFT_1569136</name>
</gene>
<feature type="non-terminal residue" evidence="2">
    <location>
        <position position="1"/>
    </location>
</feature>
<dbReference type="OrthoDB" id="4772757at2759"/>
<name>A0A3N4JAN0_9PEZI</name>
<evidence type="ECO:0000313" key="3">
    <source>
        <dbReference type="Proteomes" id="UP000276215"/>
    </source>
</evidence>
<dbReference type="AlphaFoldDB" id="A0A3N4JAN0"/>
<evidence type="ECO:0000313" key="2">
    <source>
        <dbReference type="EMBL" id="RPA93490.1"/>
    </source>
</evidence>
<feature type="non-terminal residue" evidence="2">
    <location>
        <position position="151"/>
    </location>
</feature>
<protein>
    <recommendedName>
        <fullName evidence="1">GPI inositol-deacylase winged helix domain-containing protein</fullName>
    </recommendedName>
</protein>
<proteinExistence type="predicted"/>
<dbReference type="Pfam" id="PF22939">
    <property type="entry name" value="WHD_GPIID"/>
    <property type="match status" value="1"/>
</dbReference>
<accession>A0A3N4JAN0</accession>
<sequence length="151" mass="16457">AYSATLERIKRQKGDKPRLAMAVLMWISLAERPLHVNELRHALSIKTGVLPLTSLDPGSIPSVQTLLGCCHGLVTVGNETSTIQLIHSTLQEYLHASGTPTAFENPHASIAEVCLNHLSMQSVKELSPNLTRAPEGLAFLEYASCYWGGHM</sequence>